<dbReference type="SUPFAM" id="SSF53335">
    <property type="entry name" value="S-adenosyl-L-methionine-dependent methyltransferases"/>
    <property type="match status" value="1"/>
</dbReference>
<dbReference type="Gene3D" id="3.40.50.150">
    <property type="entry name" value="Vaccinia Virus protein VP39"/>
    <property type="match status" value="1"/>
</dbReference>
<evidence type="ECO:0000313" key="1">
    <source>
        <dbReference type="EMBL" id="HGE77421.1"/>
    </source>
</evidence>
<proteinExistence type="predicted"/>
<name>A0A7V3RG17_UNCW3</name>
<sequence>MNNLIFAYGSFEKPDAVLNLKTYDITKILAVYSLHHLPDKLKKRSLANLVGLLKRPGWMVIGDIMFFDDPEKYKQIFDDIGYDGGQTDFPSRVEYLIECLHNLKGKTQVVQIHPLVGIIIADFE</sequence>
<protein>
    <recommendedName>
        <fullName evidence="2">Class I SAM-dependent methyltransferase</fullName>
    </recommendedName>
</protein>
<accession>A0A7V3RG17</accession>
<gene>
    <name evidence="1" type="ORF">ENX68_00270</name>
</gene>
<reference evidence="1" key="1">
    <citation type="journal article" date="2020" name="mSystems">
        <title>Genome- and Community-Level Interaction Insights into Carbon Utilization and Element Cycling Functions of Hydrothermarchaeota in Hydrothermal Sediment.</title>
        <authorList>
            <person name="Zhou Z."/>
            <person name="Liu Y."/>
            <person name="Xu W."/>
            <person name="Pan J."/>
            <person name="Luo Z.H."/>
            <person name="Li M."/>
        </authorList>
    </citation>
    <scope>NUCLEOTIDE SEQUENCE [LARGE SCALE GENOMIC DNA]</scope>
    <source>
        <strain evidence="1">SpSt-961</strain>
    </source>
</reference>
<dbReference type="InterPro" id="IPR029063">
    <property type="entry name" value="SAM-dependent_MTases_sf"/>
</dbReference>
<comment type="caution">
    <text evidence="1">The sequence shown here is derived from an EMBL/GenBank/DDBJ whole genome shotgun (WGS) entry which is preliminary data.</text>
</comment>
<dbReference type="AlphaFoldDB" id="A0A7V3RG17"/>
<organism evidence="1">
    <name type="scientific">candidate division WOR-3 bacterium</name>
    <dbReference type="NCBI Taxonomy" id="2052148"/>
    <lineage>
        <taxon>Bacteria</taxon>
        <taxon>Bacteria division WOR-3</taxon>
    </lineage>
</organism>
<dbReference type="EMBL" id="DTOZ01000013">
    <property type="protein sequence ID" value="HGE77421.1"/>
    <property type="molecule type" value="Genomic_DNA"/>
</dbReference>
<evidence type="ECO:0008006" key="2">
    <source>
        <dbReference type="Google" id="ProtNLM"/>
    </source>
</evidence>